<gene>
    <name evidence="7" type="ORF">KUM34_003160</name>
</gene>
<dbReference type="PANTHER" id="PTHR43557">
    <property type="entry name" value="APOPTOSIS-INDUCING FACTOR 1"/>
    <property type="match status" value="1"/>
</dbReference>
<dbReference type="InterPro" id="IPR023753">
    <property type="entry name" value="FAD/NAD-binding_dom"/>
</dbReference>
<keyword evidence="4" id="KW-0560">Oxidoreductase</keyword>
<keyword evidence="3" id="KW-0274">FAD</keyword>
<proteinExistence type="predicted"/>
<dbReference type="Proteomes" id="UP001162740">
    <property type="component" value="Chromosome"/>
</dbReference>
<dbReference type="GO" id="GO:0005737">
    <property type="term" value="C:cytoplasm"/>
    <property type="evidence" value="ECO:0007669"/>
    <property type="project" value="TreeGrafter"/>
</dbReference>
<reference evidence="7 8" key="1">
    <citation type="journal article" date="2021" name="Front. Microbiol.">
        <title>Bacterial Transformation of Aromatic Monomers in Softwood Black Liquor.</title>
        <authorList>
            <person name="Navas L.E."/>
            <person name="Dexter G."/>
            <person name="Liu J."/>
            <person name="Levy-Booth D."/>
            <person name="Cho M."/>
            <person name="Jang S.K."/>
            <person name="Mansfield S.D."/>
            <person name="Renneckar S."/>
            <person name="Mohn W.W."/>
            <person name="Eltis L.D."/>
        </authorList>
    </citation>
    <scope>NUCLEOTIDE SEQUENCE [LARGE SCALE GENOMIC DNA]</scope>
    <source>
        <strain evidence="7 8">GD02</strain>
    </source>
</reference>
<dbReference type="Pfam" id="PF07992">
    <property type="entry name" value="Pyr_redox_2"/>
    <property type="match status" value="1"/>
</dbReference>
<evidence type="ECO:0000256" key="1">
    <source>
        <dbReference type="ARBA" id="ARBA00001974"/>
    </source>
</evidence>
<name>A0AA46WX34_RHORH</name>
<dbReference type="Gene3D" id="3.30.390.30">
    <property type="match status" value="1"/>
</dbReference>
<dbReference type="AlphaFoldDB" id="A0AA46WX34"/>
<dbReference type="InterPro" id="IPR050446">
    <property type="entry name" value="FAD-oxidoreductase/Apoptosis"/>
</dbReference>
<dbReference type="Pfam" id="PF14759">
    <property type="entry name" value="Reductase_C"/>
    <property type="match status" value="1"/>
</dbReference>
<comment type="cofactor">
    <cofactor evidence="1">
        <name>FAD</name>
        <dbReference type="ChEBI" id="CHEBI:57692"/>
    </cofactor>
</comment>
<dbReference type="Gene3D" id="3.50.50.60">
    <property type="entry name" value="FAD/NAD(P)-binding domain"/>
    <property type="match status" value="2"/>
</dbReference>
<evidence type="ECO:0000256" key="3">
    <source>
        <dbReference type="ARBA" id="ARBA00022827"/>
    </source>
</evidence>
<feature type="domain" description="Reductase C-terminal" evidence="6">
    <location>
        <begin position="321"/>
        <end position="391"/>
    </location>
</feature>
<evidence type="ECO:0000256" key="2">
    <source>
        <dbReference type="ARBA" id="ARBA00022630"/>
    </source>
</evidence>
<dbReference type="PANTHER" id="PTHR43557:SF2">
    <property type="entry name" value="RIESKE DOMAIN-CONTAINING PROTEIN-RELATED"/>
    <property type="match status" value="1"/>
</dbReference>
<dbReference type="GO" id="GO:0016651">
    <property type="term" value="F:oxidoreductase activity, acting on NAD(P)H"/>
    <property type="evidence" value="ECO:0007669"/>
    <property type="project" value="TreeGrafter"/>
</dbReference>
<accession>A0AA46WX34</accession>
<evidence type="ECO:0000256" key="4">
    <source>
        <dbReference type="ARBA" id="ARBA00023002"/>
    </source>
</evidence>
<feature type="domain" description="FAD/NAD(P)-binding" evidence="5">
    <location>
        <begin position="7"/>
        <end position="301"/>
    </location>
</feature>
<evidence type="ECO:0000313" key="7">
    <source>
        <dbReference type="EMBL" id="UZF45707.1"/>
    </source>
</evidence>
<dbReference type="EMBL" id="CP083974">
    <property type="protein sequence ID" value="UZF45707.1"/>
    <property type="molecule type" value="Genomic_DNA"/>
</dbReference>
<dbReference type="InterPro" id="IPR016156">
    <property type="entry name" value="FAD/NAD-linked_Rdtase_dimer_sf"/>
</dbReference>
<keyword evidence="2" id="KW-0285">Flavoprotein</keyword>
<organism evidence="7 8">
    <name type="scientific">Rhodococcus rhodochrous</name>
    <dbReference type="NCBI Taxonomy" id="1829"/>
    <lineage>
        <taxon>Bacteria</taxon>
        <taxon>Bacillati</taxon>
        <taxon>Actinomycetota</taxon>
        <taxon>Actinomycetes</taxon>
        <taxon>Mycobacteriales</taxon>
        <taxon>Nocardiaceae</taxon>
        <taxon>Rhodococcus</taxon>
    </lineage>
</organism>
<evidence type="ECO:0000313" key="8">
    <source>
        <dbReference type="Proteomes" id="UP001162740"/>
    </source>
</evidence>
<evidence type="ECO:0000259" key="6">
    <source>
        <dbReference type="Pfam" id="PF14759"/>
    </source>
</evidence>
<sequence>MNHDLEDIAIVGGGLAAIRTAQGLRGLGFGGRIHMYSDESEPPYDRPPLSKDFLTGALDTGGLHLLNPKALATLNLDIHLDSEVVALDPGGRRLTLADGTTVPYGRLVVATGAQARRLPGLAPSPRIHYLRTVDDARALRTALANASRITVVGTGFIGLEVASSIRHLGLEVDVVAADEGPMIGIVGRRLSRWLTDLHTAHGVRLTNSVVVSSVEESATDVSVTLGDGTSRSSDLVVVGVGVSRELQWLREAGLEVDRGLVCDADGRTSDPFVFGVGDIVCLHTGAEHEDLQHWTAAIDSARRTAHALLGIEHSHDPSDGFFWTEQHGRRLQFVGTGKVDAETDVLSGSIEEGKFVAHLRSGSTVTGVFASNSPREFLEARRAFQKQTAASTAG</sequence>
<protein>
    <submittedName>
        <fullName evidence="7">FAD-dependent oxidoreductase</fullName>
    </submittedName>
</protein>
<dbReference type="RefSeq" id="WP_229583441.1">
    <property type="nucleotide sequence ID" value="NZ_CP083974.1"/>
</dbReference>
<dbReference type="InterPro" id="IPR036188">
    <property type="entry name" value="FAD/NAD-bd_sf"/>
</dbReference>
<dbReference type="InterPro" id="IPR028202">
    <property type="entry name" value="Reductase_C"/>
</dbReference>
<dbReference type="SUPFAM" id="SSF55424">
    <property type="entry name" value="FAD/NAD-linked reductases, dimerisation (C-terminal) domain"/>
    <property type="match status" value="1"/>
</dbReference>
<evidence type="ECO:0000259" key="5">
    <source>
        <dbReference type="Pfam" id="PF07992"/>
    </source>
</evidence>
<dbReference type="PRINTS" id="PR00411">
    <property type="entry name" value="PNDRDTASEI"/>
</dbReference>
<dbReference type="SUPFAM" id="SSF51905">
    <property type="entry name" value="FAD/NAD(P)-binding domain"/>
    <property type="match status" value="2"/>
</dbReference>
<dbReference type="PRINTS" id="PR00368">
    <property type="entry name" value="FADPNR"/>
</dbReference>